<proteinExistence type="predicted"/>
<name>A0ABY7DGV2_MYAAR</name>
<keyword evidence="2" id="KW-1185">Reference proteome</keyword>
<protein>
    <submittedName>
        <fullName evidence="1">Uncharacterized protein</fullName>
    </submittedName>
</protein>
<accession>A0ABY7DGV2</accession>
<organism evidence="1 2">
    <name type="scientific">Mya arenaria</name>
    <name type="common">Soft-shell clam</name>
    <dbReference type="NCBI Taxonomy" id="6604"/>
    <lineage>
        <taxon>Eukaryota</taxon>
        <taxon>Metazoa</taxon>
        <taxon>Spiralia</taxon>
        <taxon>Lophotrochozoa</taxon>
        <taxon>Mollusca</taxon>
        <taxon>Bivalvia</taxon>
        <taxon>Autobranchia</taxon>
        <taxon>Heteroconchia</taxon>
        <taxon>Euheterodonta</taxon>
        <taxon>Imparidentia</taxon>
        <taxon>Neoheterodontei</taxon>
        <taxon>Myida</taxon>
        <taxon>Myoidea</taxon>
        <taxon>Myidae</taxon>
        <taxon>Mya</taxon>
    </lineage>
</organism>
<dbReference type="Proteomes" id="UP001164746">
    <property type="component" value="Chromosome 2"/>
</dbReference>
<evidence type="ECO:0000313" key="2">
    <source>
        <dbReference type="Proteomes" id="UP001164746"/>
    </source>
</evidence>
<sequence>MHSQKRHVLPDKPIPVNGKLSGPQKLYTDLMDFVDELGCGWTVDLISSGQKALRKLADALWYIDHVHSRFKDKGCPIPSVFEKFLHYNQFSKHHHTPPVIKTERLSEICSDLADDLNATLAKYNESLIKNKKLQEKSRTLDPSDEGNANGHETSCQYILPGNVDDVYADLDEYMSKQGEYEYVDLDDFSPSNRYKTREYVKKLKISKPVMLYRVAYGGCVGTLNFIWRVLDTDSKERFEKNGRIISSITESLVKFSSRQMQRDFINKYIDYVKCPKSVLRNMFFDVSGFETTAENSEQKNMNERVAEIVFGSDDPKLILDMRAMNEYDEAGKYFDEQIMHVHERRKTDELYMPLSISIEDLREEIMERLPDDTPVPSTESLRLQFTPANQFSQAALKYSSRLNVKFRVQTRLARVHHQDAHYVAAYYKYMKHFCRQYTLCLDDKAIVPIGEPSVPISTGVRGHNKVLTQNDGPRLVASDHDFHIGGIVPSVVLVSDISENPSDSFFIGHVFVSSKDKVFEPSTPFRHATELTRLLQENFYENSLDLDHSVLCILTDGGPDHRLTYDSVKTSLLEIFLHLILTA</sequence>
<evidence type="ECO:0000313" key="1">
    <source>
        <dbReference type="EMBL" id="WAQ96534.1"/>
    </source>
</evidence>
<gene>
    <name evidence="1" type="ORF">MAR_029224</name>
</gene>
<reference evidence="1" key="1">
    <citation type="submission" date="2022-11" db="EMBL/GenBank/DDBJ databases">
        <title>Centuries of genome instability and evolution in soft-shell clam transmissible cancer (bioRxiv).</title>
        <authorList>
            <person name="Hart S.F.M."/>
            <person name="Yonemitsu M.A."/>
            <person name="Giersch R.M."/>
            <person name="Beal B.F."/>
            <person name="Arriagada G."/>
            <person name="Davis B.W."/>
            <person name="Ostrander E.A."/>
            <person name="Goff S.P."/>
            <person name="Metzger M.J."/>
        </authorList>
    </citation>
    <scope>NUCLEOTIDE SEQUENCE</scope>
    <source>
        <strain evidence="1">MELC-2E11</strain>
        <tissue evidence="1">Siphon/mantle</tissue>
    </source>
</reference>
<dbReference type="EMBL" id="CP111013">
    <property type="protein sequence ID" value="WAQ96534.1"/>
    <property type="molecule type" value="Genomic_DNA"/>
</dbReference>